<dbReference type="Gene3D" id="1.10.1410.10">
    <property type="match status" value="1"/>
</dbReference>
<evidence type="ECO:0000313" key="1">
    <source>
        <dbReference type="EMBL" id="CAJ0578174.1"/>
    </source>
</evidence>
<feature type="non-terminal residue" evidence="1">
    <location>
        <position position="421"/>
    </location>
</feature>
<comment type="caution">
    <text evidence="1">The sequence shown here is derived from an EMBL/GenBank/DDBJ whole genome shotgun (WGS) entry which is preliminary data.</text>
</comment>
<evidence type="ECO:0000313" key="2">
    <source>
        <dbReference type="Proteomes" id="UP001177023"/>
    </source>
</evidence>
<dbReference type="EMBL" id="CATQJA010002653">
    <property type="protein sequence ID" value="CAJ0578174.1"/>
    <property type="molecule type" value="Genomic_DNA"/>
</dbReference>
<organism evidence="1 2">
    <name type="scientific">Mesorhabditis spiculigera</name>
    <dbReference type="NCBI Taxonomy" id="96644"/>
    <lineage>
        <taxon>Eukaryota</taxon>
        <taxon>Metazoa</taxon>
        <taxon>Ecdysozoa</taxon>
        <taxon>Nematoda</taxon>
        <taxon>Chromadorea</taxon>
        <taxon>Rhabditida</taxon>
        <taxon>Rhabditina</taxon>
        <taxon>Rhabditomorpha</taxon>
        <taxon>Rhabditoidea</taxon>
        <taxon>Rhabditidae</taxon>
        <taxon>Mesorhabditinae</taxon>
        <taxon>Mesorhabditis</taxon>
    </lineage>
</organism>
<dbReference type="Proteomes" id="UP001177023">
    <property type="component" value="Unassembled WGS sequence"/>
</dbReference>
<dbReference type="PANTHER" id="PTHR12271:SF127">
    <property type="entry name" value="SPECKLE TARGETED PIP5K1A-REGULATED POLY(A) POLYMERASE"/>
    <property type="match status" value="1"/>
</dbReference>
<dbReference type="AlphaFoldDB" id="A0AA36D243"/>
<dbReference type="PANTHER" id="PTHR12271">
    <property type="entry name" value="POLY A POLYMERASE CID PAP -RELATED"/>
    <property type="match status" value="1"/>
</dbReference>
<protein>
    <submittedName>
        <fullName evidence="1">Uncharacterized protein</fullName>
    </submittedName>
</protein>
<name>A0AA36D243_9BILA</name>
<keyword evidence="2" id="KW-1185">Reference proteome</keyword>
<sequence length="421" mass="48726">MWLGWEASTLFFTPDVRSCDLWRIGEICFINNDAFRSVMVDLSVDNELSYTKSAYIRDLVKADETGKLRRFLMGFRFWALNAGLFKQNPNEPQGHHLNSYNIYLLAVHFLISEKLIAPLRPSQTPKYVGNWRVDYEQPQVNLVGQSLYEMFRRLFTHVCRLDFSEPIVLHELMDGNANFREKNPDFAWTDIKIEDPIERSHNVAQNVSKKDFSRMRDKMVKALSAIKKHPGSFYYLCKSEEASRPASPVELPECAAKCDFELGDLSPDQFEHGIMRILTEVLQMDPDDQPAKRHRGAVHVDLSLGRFLVKQRQWLKRRDHMVAIRKEHRDNGQPLPSGYQMQREITRRISRAEGQRAGFWVSISGKFHGGKAYLFFNRDGDAGQGFVKEDIPFLAQFLQHSLPKLMAEVRADEAAPEPMEE</sequence>
<gene>
    <name evidence="1" type="ORF">MSPICULIGERA_LOCUS16435</name>
</gene>
<dbReference type="GO" id="GO:0031123">
    <property type="term" value="P:RNA 3'-end processing"/>
    <property type="evidence" value="ECO:0007669"/>
    <property type="project" value="TreeGrafter"/>
</dbReference>
<dbReference type="GO" id="GO:1990817">
    <property type="term" value="F:poly(A) RNA polymerase activity"/>
    <property type="evidence" value="ECO:0007669"/>
    <property type="project" value="TreeGrafter"/>
</dbReference>
<proteinExistence type="predicted"/>
<dbReference type="SUPFAM" id="SSF81631">
    <property type="entry name" value="PAP/OAS1 substrate-binding domain"/>
    <property type="match status" value="1"/>
</dbReference>
<reference evidence="1" key="1">
    <citation type="submission" date="2023-06" db="EMBL/GenBank/DDBJ databases">
        <authorList>
            <person name="Delattre M."/>
        </authorList>
    </citation>
    <scope>NUCLEOTIDE SEQUENCE</scope>
    <source>
        <strain evidence="1">AF72</strain>
    </source>
</reference>
<accession>A0AA36D243</accession>